<dbReference type="InterPro" id="IPR052791">
    <property type="entry name" value="SSM1_domain"/>
</dbReference>
<dbReference type="SFLD" id="SFLDS00003">
    <property type="entry name" value="Haloacid_Dehalogenase"/>
    <property type="match status" value="1"/>
</dbReference>
<dbReference type="InterPro" id="IPR036412">
    <property type="entry name" value="HAD-like_sf"/>
</dbReference>
<sequence length="234" mass="27052">MADKKERAVFFFDIDNCLYPKSKRVHDHMSELIDQYFMKHLALTREDAYKLHQDYYKTYGLAIEGLVRHHKIDPLEYNKQVDDALPLESIITPDLPLRKLLEDIDKTKVKLWLFTNAYVNHGKRVVRLLGVDDLFEGMTYCDYGASTLVCKPHEAMFAKAMAEAGVKDINSCYFVDDSASNCRKAEELGWTTAHLVEEGDPLPSQKACKYQIRHLEELRTIFPKLFKTTQINGV</sequence>
<comment type="caution">
    <text evidence="1">The sequence shown here is derived from an EMBL/GenBank/DDBJ whole genome shotgun (WGS) entry which is preliminary data.</text>
</comment>
<keyword evidence="2" id="KW-1185">Reference proteome</keyword>
<dbReference type="InterPro" id="IPR006439">
    <property type="entry name" value="HAD-SF_hydro_IA"/>
</dbReference>
<dbReference type="Gene3D" id="3.40.50.1000">
    <property type="entry name" value="HAD superfamily/HAD-like"/>
    <property type="match status" value="1"/>
</dbReference>
<dbReference type="GO" id="GO:0006206">
    <property type="term" value="P:pyrimidine nucleobase metabolic process"/>
    <property type="evidence" value="ECO:0007669"/>
    <property type="project" value="TreeGrafter"/>
</dbReference>
<proteinExistence type="predicted"/>
<evidence type="ECO:0008006" key="3">
    <source>
        <dbReference type="Google" id="ProtNLM"/>
    </source>
</evidence>
<evidence type="ECO:0000313" key="2">
    <source>
        <dbReference type="Proteomes" id="UP000258309"/>
    </source>
</evidence>
<dbReference type="FunFam" id="1.10.150.450:FF:000001">
    <property type="entry name" value="SDT1p Pyrimidine nucleotidase"/>
    <property type="match status" value="1"/>
</dbReference>
<organism evidence="1 2">
    <name type="scientific">Scytalidium lignicola</name>
    <name type="common">Hyphomycete</name>
    <dbReference type="NCBI Taxonomy" id="5539"/>
    <lineage>
        <taxon>Eukaryota</taxon>
        <taxon>Fungi</taxon>
        <taxon>Dikarya</taxon>
        <taxon>Ascomycota</taxon>
        <taxon>Pezizomycotina</taxon>
        <taxon>Leotiomycetes</taxon>
        <taxon>Leotiomycetes incertae sedis</taxon>
        <taxon>Scytalidium</taxon>
    </lineage>
</organism>
<dbReference type="SUPFAM" id="SSF56784">
    <property type="entry name" value="HAD-like"/>
    <property type="match status" value="1"/>
</dbReference>
<feature type="non-terminal residue" evidence="1">
    <location>
        <position position="1"/>
    </location>
</feature>
<dbReference type="SFLD" id="SFLDG01129">
    <property type="entry name" value="C1.5:_HAD__Beta-PGM__Phosphata"/>
    <property type="match status" value="1"/>
</dbReference>
<dbReference type="PANTHER" id="PTHR47438:SF1">
    <property type="entry name" value="PHOSPHATE METABOLISM PROTEIN 8-RELATED"/>
    <property type="match status" value="1"/>
</dbReference>
<dbReference type="SFLD" id="SFLDG01132">
    <property type="entry name" value="C1.5.3:_5'-Nucleotidase_Like"/>
    <property type="match status" value="1"/>
</dbReference>
<dbReference type="Gene3D" id="1.10.150.450">
    <property type="match status" value="1"/>
</dbReference>
<dbReference type="OrthoDB" id="1065058at2759"/>
<dbReference type="STRING" id="5539.A0A3E2HQI5"/>
<dbReference type="GO" id="GO:0008252">
    <property type="term" value="F:nucleotidase activity"/>
    <property type="evidence" value="ECO:0007669"/>
    <property type="project" value="TreeGrafter"/>
</dbReference>
<dbReference type="NCBIfam" id="TIGR01509">
    <property type="entry name" value="HAD-SF-IA-v3"/>
    <property type="match status" value="1"/>
</dbReference>
<dbReference type="GO" id="GO:0009166">
    <property type="term" value="P:nucleotide catabolic process"/>
    <property type="evidence" value="ECO:0007669"/>
    <property type="project" value="TreeGrafter"/>
</dbReference>
<name>A0A3E2HQI5_SCYLI</name>
<dbReference type="Pfam" id="PF00702">
    <property type="entry name" value="Hydrolase"/>
    <property type="match status" value="1"/>
</dbReference>
<evidence type="ECO:0000313" key="1">
    <source>
        <dbReference type="EMBL" id="RFU35616.1"/>
    </source>
</evidence>
<accession>A0A3E2HQI5</accession>
<protein>
    <recommendedName>
        <fullName evidence="3">Pyrimidine 5-nucleotidase</fullName>
    </recommendedName>
</protein>
<dbReference type="EMBL" id="NCSJ02000006">
    <property type="protein sequence ID" value="RFU35616.1"/>
    <property type="molecule type" value="Genomic_DNA"/>
</dbReference>
<dbReference type="PANTHER" id="PTHR47438">
    <property type="entry name" value="PHOSPHATE METABOLISM PROTEIN 8-RELATED"/>
    <property type="match status" value="1"/>
</dbReference>
<gene>
    <name evidence="1" type="ORF">B7463_g689</name>
</gene>
<dbReference type="OMA" id="YPHHVNL"/>
<dbReference type="InterPro" id="IPR010237">
    <property type="entry name" value="Pyr-5-nucltdase"/>
</dbReference>
<dbReference type="AlphaFoldDB" id="A0A3E2HQI5"/>
<reference evidence="1 2" key="1">
    <citation type="submission" date="2018-05" db="EMBL/GenBank/DDBJ databases">
        <title>Draft genome sequence of Scytalidium lignicola DSM 105466, a ubiquitous saprotrophic fungus.</title>
        <authorList>
            <person name="Buettner E."/>
            <person name="Gebauer A.M."/>
            <person name="Hofrichter M."/>
            <person name="Liers C."/>
            <person name="Kellner H."/>
        </authorList>
    </citation>
    <scope>NUCLEOTIDE SEQUENCE [LARGE SCALE GENOMIC DNA]</scope>
    <source>
        <strain evidence="1 2">DSM 105466</strain>
    </source>
</reference>
<dbReference type="InterPro" id="IPR023214">
    <property type="entry name" value="HAD_sf"/>
</dbReference>
<dbReference type="NCBIfam" id="TIGR01993">
    <property type="entry name" value="Pyr-5-nucltdase"/>
    <property type="match status" value="1"/>
</dbReference>
<dbReference type="Proteomes" id="UP000258309">
    <property type="component" value="Unassembled WGS sequence"/>
</dbReference>
<feature type="non-terminal residue" evidence="1">
    <location>
        <position position="234"/>
    </location>
</feature>